<accession>R7PTJ5</accession>
<evidence type="ECO:0000256" key="2">
    <source>
        <dbReference type="ARBA" id="ARBA00022603"/>
    </source>
</evidence>
<dbReference type="Gene3D" id="3.40.50.150">
    <property type="entry name" value="Vaccinia Virus protein VP39"/>
    <property type="match status" value="1"/>
</dbReference>
<evidence type="ECO:0000313" key="10">
    <source>
        <dbReference type="Proteomes" id="UP000018189"/>
    </source>
</evidence>
<proteinExistence type="predicted"/>
<evidence type="ECO:0000259" key="7">
    <source>
        <dbReference type="Pfam" id="PF02384"/>
    </source>
</evidence>
<dbReference type="GO" id="GO:0009307">
    <property type="term" value="P:DNA restriction-modification system"/>
    <property type="evidence" value="ECO:0007669"/>
    <property type="project" value="UniProtKB-KW"/>
</dbReference>
<comment type="catalytic activity">
    <reaction evidence="6">
        <text>a 2'-deoxyadenosine in DNA + S-adenosyl-L-methionine = an N(6)-methyl-2'-deoxyadenosine in DNA + S-adenosyl-L-homocysteine + H(+)</text>
        <dbReference type="Rhea" id="RHEA:15197"/>
        <dbReference type="Rhea" id="RHEA-COMP:12418"/>
        <dbReference type="Rhea" id="RHEA-COMP:12419"/>
        <dbReference type="ChEBI" id="CHEBI:15378"/>
        <dbReference type="ChEBI" id="CHEBI:57856"/>
        <dbReference type="ChEBI" id="CHEBI:59789"/>
        <dbReference type="ChEBI" id="CHEBI:90615"/>
        <dbReference type="ChEBI" id="CHEBI:90616"/>
        <dbReference type="EC" id="2.1.1.72"/>
    </reaction>
</comment>
<gene>
    <name evidence="9" type="ORF">BN522_00573</name>
</gene>
<evidence type="ECO:0000256" key="5">
    <source>
        <dbReference type="ARBA" id="ARBA00022747"/>
    </source>
</evidence>
<dbReference type="GO" id="GO:0003677">
    <property type="term" value="F:DNA binding"/>
    <property type="evidence" value="ECO:0007669"/>
    <property type="project" value="InterPro"/>
</dbReference>
<evidence type="ECO:0000256" key="4">
    <source>
        <dbReference type="ARBA" id="ARBA00022691"/>
    </source>
</evidence>
<dbReference type="SUPFAM" id="SSF53335">
    <property type="entry name" value="S-adenosyl-L-methionine-dependent methyltransferases"/>
    <property type="match status" value="1"/>
</dbReference>
<dbReference type="AlphaFoldDB" id="R7PTJ5"/>
<name>R7PTJ5_METSM</name>
<dbReference type="InterPro" id="IPR022749">
    <property type="entry name" value="D12N6_MeTrfase_N"/>
</dbReference>
<dbReference type="InterPro" id="IPR038333">
    <property type="entry name" value="T1MK-like_N_sf"/>
</dbReference>
<keyword evidence="3" id="KW-0808">Transferase</keyword>
<dbReference type="EMBL" id="CBKP010000019">
    <property type="protein sequence ID" value="CDF28690.1"/>
    <property type="molecule type" value="Genomic_DNA"/>
</dbReference>
<evidence type="ECO:0000313" key="9">
    <source>
        <dbReference type="EMBL" id="CDF28690.1"/>
    </source>
</evidence>
<dbReference type="GO" id="GO:0032259">
    <property type="term" value="P:methylation"/>
    <property type="evidence" value="ECO:0007669"/>
    <property type="project" value="UniProtKB-KW"/>
</dbReference>
<dbReference type="Proteomes" id="UP000018189">
    <property type="component" value="Unassembled WGS sequence"/>
</dbReference>
<dbReference type="Pfam" id="PF02384">
    <property type="entry name" value="N6_Mtase"/>
    <property type="match status" value="1"/>
</dbReference>
<feature type="domain" description="DNA methylase adenine-specific" evidence="7">
    <location>
        <begin position="166"/>
        <end position="432"/>
    </location>
</feature>
<dbReference type="Gene3D" id="1.20.1260.30">
    <property type="match status" value="1"/>
</dbReference>
<dbReference type="PANTHER" id="PTHR42933">
    <property type="entry name" value="SLR6095 PROTEIN"/>
    <property type="match status" value="1"/>
</dbReference>
<evidence type="ECO:0000256" key="3">
    <source>
        <dbReference type="ARBA" id="ARBA00022679"/>
    </source>
</evidence>
<comment type="caution">
    <text evidence="9">The sequence shown here is derived from an EMBL/GenBank/DDBJ whole genome shotgun (WGS) entry which is preliminary data.</text>
</comment>
<protein>
    <recommendedName>
        <fullName evidence="1">site-specific DNA-methyltransferase (adenine-specific)</fullName>
        <ecNumber evidence="1">2.1.1.72</ecNumber>
    </recommendedName>
</protein>
<keyword evidence="4" id="KW-0949">S-adenosyl-L-methionine</keyword>
<dbReference type="InterPro" id="IPR029063">
    <property type="entry name" value="SAM-dependent_MTases_sf"/>
</dbReference>
<evidence type="ECO:0000256" key="6">
    <source>
        <dbReference type="ARBA" id="ARBA00047942"/>
    </source>
</evidence>
<reference evidence="9" key="1">
    <citation type="submission" date="2012-11" db="EMBL/GenBank/DDBJ databases">
        <title>Dependencies among metagenomic species, viruses, plasmids and units of genetic variation.</title>
        <authorList>
            <person name="Nielsen H.B."/>
            <person name="Almeida M."/>
            <person name="Juncker A.S."/>
            <person name="Rasmussen S."/>
            <person name="Li J."/>
            <person name="Sunagawa S."/>
            <person name="Plichta D."/>
            <person name="Gautier L."/>
            <person name="Le Chatelier E."/>
            <person name="Peletier E."/>
            <person name="Bonde I."/>
            <person name="Nielsen T."/>
            <person name="Manichanh C."/>
            <person name="Arumugam M."/>
            <person name="Batto J."/>
            <person name="Santos M.B.Q.D."/>
            <person name="Blom N."/>
            <person name="Borruel N."/>
            <person name="Burgdorf K.S."/>
            <person name="Boumezbeur F."/>
            <person name="Casellas F."/>
            <person name="Dore J."/>
            <person name="Guarner F."/>
            <person name="Hansen T."/>
            <person name="Hildebrand F."/>
            <person name="Kaas R.S."/>
            <person name="Kennedy S."/>
            <person name="Kristiansen K."/>
            <person name="Kultima J.R."/>
            <person name="Leonard P."/>
            <person name="Levenez F."/>
            <person name="Lund O."/>
            <person name="Moumen B."/>
            <person name="Le Paslier D."/>
            <person name="Pons N."/>
            <person name="Pedersen O."/>
            <person name="Prifti E."/>
            <person name="Qin J."/>
            <person name="Raes J."/>
            <person name="Tap J."/>
            <person name="Tims S."/>
            <person name="Ussery D.W."/>
            <person name="Yamada T."/>
            <person name="MetaHit consortium"/>
            <person name="Renault P."/>
            <person name="Sicheritz-Ponten T."/>
            <person name="Bork P."/>
            <person name="Wang J."/>
            <person name="Brunak S."/>
            <person name="Ehrlich S.D."/>
        </authorList>
    </citation>
    <scope>NUCLEOTIDE SEQUENCE [LARGE SCALE GENOMIC DNA]</scope>
</reference>
<dbReference type="SMR" id="R7PTJ5"/>
<keyword evidence="2" id="KW-0489">Methyltransferase</keyword>
<dbReference type="GO" id="GO:0009007">
    <property type="term" value="F:site-specific DNA-methyltransferase (adenine-specific) activity"/>
    <property type="evidence" value="ECO:0007669"/>
    <property type="project" value="UniProtKB-EC"/>
</dbReference>
<dbReference type="GO" id="GO:0008170">
    <property type="term" value="F:N-methyltransferase activity"/>
    <property type="evidence" value="ECO:0007669"/>
    <property type="project" value="InterPro"/>
</dbReference>
<organism evidence="9 10">
    <name type="scientific">Methanobrevibacter smithii CAG:186</name>
    <dbReference type="NCBI Taxonomy" id="1263088"/>
    <lineage>
        <taxon>Archaea</taxon>
        <taxon>Methanobacteriati</taxon>
        <taxon>Methanobacteriota</taxon>
        <taxon>Methanomada group</taxon>
        <taxon>Methanobacteria</taxon>
        <taxon>Methanobacteriales</taxon>
        <taxon>Methanobacteriaceae</taxon>
        <taxon>Methanobrevibacter</taxon>
    </lineage>
</organism>
<dbReference type="InterPro" id="IPR003356">
    <property type="entry name" value="DNA_methylase_A-5"/>
</dbReference>
<dbReference type="EC" id="2.1.1.72" evidence="1"/>
<dbReference type="PANTHER" id="PTHR42933:SF1">
    <property type="entry name" value="SITE-SPECIFIC DNA-METHYLTRANSFERASE (ADENINE-SPECIFIC)"/>
    <property type="match status" value="1"/>
</dbReference>
<evidence type="ECO:0000256" key="1">
    <source>
        <dbReference type="ARBA" id="ARBA00011900"/>
    </source>
</evidence>
<dbReference type="Pfam" id="PF12161">
    <property type="entry name" value="HsdM_N"/>
    <property type="match status" value="1"/>
</dbReference>
<feature type="domain" description="N6 adenine-specific DNA methyltransferase N-terminal" evidence="8">
    <location>
        <begin position="24"/>
        <end position="133"/>
    </location>
</feature>
<evidence type="ECO:0000259" key="8">
    <source>
        <dbReference type="Pfam" id="PF12161"/>
    </source>
</evidence>
<dbReference type="InterPro" id="IPR051537">
    <property type="entry name" value="DNA_Adenine_Mtase"/>
</dbReference>
<sequence>MVKKTPVDDLKREIRLHGRSSYLVNHVCLLLFYKYLSEDLESYIESSTDVKEFALKDKGYYIEPECYFSSLANSHHFIIRKLEDAYNQILISSMGYGCEEILNSIFRDVDFYDDGSDINKESVSKLVNIIDRIDFNESSVSELFEYLYGYGIYPPHRFSENINNSNIYNLLAQIVSADKKHADSIYNPHVNGGFLLTNILQKCNISKVYGQEANLDKYKFDLMNLVINGADFKEIHIDQGNCITSPKFFNERFDVVLSEIPSSIIYDMNSKDRSFFTKLYDVEKFKRNLRRSEFPFIIHMLHQLKDDGVMAVLVRQNMLFRTFDEDIRECLINEKNYLDTVILLSGKLLRHSFDNFSILIFKKNRSSKDIFFIDASKDFDDKLTDENIEKIADAYASKKVIDKFSYLAGIDEIRENDYNLTVSRYIDTFEEDTVDLNEVLSKKLRLDKKLDGINEDIDYWLNELDLYD</sequence>
<keyword evidence="5" id="KW-0680">Restriction system</keyword>